<protein>
    <recommendedName>
        <fullName evidence="7">ATP synthase subunit delta</fullName>
    </recommendedName>
    <alternativeName>
        <fullName evidence="7">ATP synthase F(1) sector subunit delta</fullName>
    </alternativeName>
    <alternativeName>
        <fullName evidence="7">F-type ATPase subunit delta</fullName>
        <shortName evidence="7">F-ATPase subunit delta</shortName>
    </alternativeName>
</protein>
<comment type="similarity">
    <text evidence="7">Belongs to the ATPase delta chain family.</text>
</comment>
<dbReference type="SUPFAM" id="SSF47928">
    <property type="entry name" value="N-terminal domain of the delta subunit of the F1F0-ATP synthase"/>
    <property type="match status" value="1"/>
</dbReference>
<name>A0A7V2B1R3_RHOMR</name>
<dbReference type="GO" id="GO:0045259">
    <property type="term" value="C:proton-transporting ATP synthase complex"/>
    <property type="evidence" value="ECO:0007669"/>
    <property type="project" value="UniProtKB-KW"/>
</dbReference>
<keyword evidence="7" id="KW-0139">CF(1)</keyword>
<keyword evidence="2 7" id="KW-0813">Transport</keyword>
<dbReference type="GO" id="GO:0005886">
    <property type="term" value="C:plasma membrane"/>
    <property type="evidence" value="ECO:0007669"/>
    <property type="project" value="UniProtKB-SubCell"/>
</dbReference>
<dbReference type="InterPro" id="IPR026015">
    <property type="entry name" value="ATP_synth_OSCP/delta_N_sf"/>
</dbReference>
<keyword evidence="7" id="KW-1003">Cell membrane</keyword>
<comment type="function">
    <text evidence="7">F(1)F(0) ATP synthase produces ATP from ADP in the presence of a proton or sodium gradient. F-type ATPases consist of two structural domains, F(1) containing the extramembraneous catalytic core and F(0) containing the membrane proton channel, linked together by a central stalk and a peripheral stalk. During catalysis, ATP synthesis in the catalytic domain of F(1) is coupled via a rotary mechanism of the central stalk subunits to proton translocation.</text>
</comment>
<proteinExistence type="inferred from homology"/>
<dbReference type="Gene3D" id="1.10.520.20">
    <property type="entry name" value="N-terminal domain of the delta subunit of the F1F0-ATP synthase"/>
    <property type="match status" value="1"/>
</dbReference>
<evidence type="ECO:0000256" key="3">
    <source>
        <dbReference type="ARBA" id="ARBA00022781"/>
    </source>
</evidence>
<accession>A0A7V2B1R3</accession>
<keyword evidence="5 7" id="KW-0472">Membrane</keyword>
<keyword evidence="3 7" id="KW-0375">Hydrogen ion transport</keyword>
<keyword evidence="6 7" id="KW-0066">ATP synthesis</keyword>
<dbReference type="PRINTS" id="PR00125">
    <property type="entry name" value="ATPASEDELTA"/>
</dbReference>
<dbReference type="Pfam" id="PF00213">
    <property type="entry name" value="OSCP"/>
    <property type="match status" value="1"/>
</dbReference>
<dbReference type="AlphaFoldDB" id="A0A7V2B1R3"/>
<evidence type="ECO:0000256" key="2">
    <source>
        <dbReference type="ARBA" id="ARBA00022448"/>
    </source>
</evidence>
<dbReference type="InterPro" id="IPR000711">
    <property type="entry name" value="ATPase_OSCP/dsu"/>
</dbReference>
<dbReference type="EMBL" id="DSGB01000006">
    <property type="protein sequence ID" value="HER96701.1"/>
    <property type="molecule type" value="Genomic_DNA"/>
</dbReference>
<evidence type="ECO:0000256" key="5">
    <source>
        <dbReference type="ARBA" id="ARBA00023136"/>
    </source>
</evidence>
<sequence>MRGGMHPVARRYARALFEEARAQALASAIDADLQQLSELLTASRELARIFESPVIPRDKKQKILERLLAGRVHPLTWRFLMLLIAKEREHLLPDVVRAYQVLQDEAQGIVEAHVRTAFPLDEAGAAPLQERLERLTGKRVRLRLTYDPGLIGGLVVRIGDTVYDGSVRHQLAILRERLRRNTIAFNGKSNVSP</sequence>
<dbReference type="NCBIfam" id="TIGR01145">
    <property type="entry name" value="ATP_synt_delta"/>
    <property type="match status" value="1"/>
</dbReference>
<evidence type="ECO:0000256" key="6">
    <source>
        <dbReference type="ARBA" id="ARBA00023310"/>
    </source>
</evidence>
<comment type="caution">
    <text evidence="8">The sequence shown here is derived from an EMBL/GenBank/DDBJ whole genome shotgun (WGS) entry which is preliminary data.</text>
</comment>
<dbReference type="HAMAP" id="MF_01416">
    <property type="entry name" value="ATP_synth_delta_bact"/>
    <property type="match status" value="1"/>
</dbReference>
<reference evidence="8" key="1">
    <citation type="journal article" date="2020" name="mSystems">
        <title>Genome- and Community-Level Interaction Insights into Carbon Utilization and Element Cycling Functions of Hydrothermarchaeota in Hydrothermal Sediment.</title>
        <authorList>
            <person name="Zhou Z."/>
            <person name="Liu Y."/>
            <person name="Xu W."/>
            <person name="Pan J."/>
            <person name="Luo Z.H."/>
            <person name="Li M."/>
        </authorList>
    </citation>
    <scope>NUCLEOTIDE SEQUENCE [LARGE SCALE GENOMIC DNA]</scope>
    <source>
        <strain evidence="8">SpSt-143</strain>
    </source>
</reference>
<dbReference type="GO" id="GO:0046933">
    <property type="term" value="F:proton-transporting ATP synthase activity, rotational mechanism"/>
    <property type="evidence" value="ECO:0007669"/>
    <property type="project" value="UniProtKB-UniRule"/>
</dbReference>
<dbReference type="PANTHER" id="PTHR11910">
    <property type="entry name" value="ATP SYNTHASE DELTA CHAIN"/>
    <property type="match status" value="1"/>
</dbReference>
<evidence type="ECO:0000256" key="4">
    <source>
        <dbReference type="ARBA" id="ARBA00023065"/>
    </source>
</evidence>
<evidence type="ECO:0000256" key="7">
    <source>
        <dbReference type="HAMAP-Rule" id="MF_01416"/>
    </source>
</evidence>
<keyword evidence="4 7" id="KW-0406">Ion transport</keyword>
<gene>
    <name evidence="7 8" type="primary">atpH</name>
    <name evidence="8" type="ORF">ENO59_09340</name>
</gene>
<evidence type="ECO:0000256" key="1">
    <source>
        <dbReference type="ARBA" id="ARBA00004370"/>
    </source>
</evidence>
<comment type="subcellular location">
    <subcellularLocation>
        <location evidence="7">Cell membrane</location>
        <topology evidence="7">Peripheral membrane protein</topology>
    </subcellularLocation>
    <subcellularLocation>
        <location evidence="1">Membrane</location>
    </subcellularLocation>
</comment>
<evidence type="ECO:0000313" key="8">
    <source>
        <dbReference type="EMBL" id="HER96701.1"/>
    </source>
</evidence>
<comment type="function">
    <text evidence="7">This protein is part of the stalk that links CF(0) to CF(1). It either transmits conformational changes from CF(0) to CF(1) or is implicated in proton conduction.</text>
</comment>
<organism evidence="8">
    <name type="scientific">Rhodothermus marinus</name>
    <name type="common">Rhodothermus obamensis</name>
    <dbReference type="NCBI Taxonomy" id="29549"/>
    <lineage>
        <taxon>Bacteria</taxon>
        <taxon>Pseudomonadati</taxon>
        <taxon>Rhodothermota</taxon>
        <taxon>Rhodothermia</taxon>
        <taxon>Rhodothermales</taxon>
        <taxon>Rhodothermaceae</taxon>
        <taxon>Rhodothermus</taxon>
    </lineage>
</organism>